<evidence type="ECO:0000313" key="8">
    <source>
        <dbReference type="Proteomes" id="UP001255856"/>
    </source>
</evidence>
<protein>
    <submittedName>
        <fullName evidence="7">Uncharacterized protein</fullName>
    </submittedName>
</protein>
<organism evidence="7 8">
    <name type="scientific">Prototheca wickerhamii</name>
    <dbReference type="NCBI Taxonomy" id="3111"/>
    <lineage>
        <taxon>Eukaryota</taxon>
        <taxon>Viridiplantae</taxon>
        <taxon>Chlorophyta</taxon>
        <taxon>core chlorophytes</taxon>
        <taxon>Trebouxiophyceae</taxon>
        <taxon>Chlorellales</taxon>
        <taxon>Chlorellaceae</taxon>
        <taxon>Prototheca</taxon>
    </lineage>
</organism>
<dbReference type="GO" id="GO:0035269">
    <property type="term" value="P:protein O-linked glycosylation via mannose"/>
    <property type="evidence" value="ECO:0007669"/>
    <property type="project" value="TreeGrafter"/>
</dbReference>
<evidence type="ECO:0000313" key="7">
    <source>
        <dbReference type="EMBL" id="KAK2077598.1"/>
    </source>
</evidence>
<keyword evidence="6" id="KW-0325">Glycoprotein</keyword>
<reference evidence="7" key="1">
    <citation type="submission" date="2021-01" db="EMBL/GenBank/DDBJ databases">
        <authorList>
            <person name="Eckstrom K.M.E."/>
        </authorList>
    </citation>
    <scope>NUCLEOTIDE SEQUENCE</scope>
    <source>
        <strain evidence="7">UVCC 0001</strain>
    </source>
</reference>
<dbReference type="GO" id="GO:0042285">
    <property type="term" value="F:xylosyltransferase activity"/>
    <property type="evidence" value="ECO:0007669"/>
    <property type="project" value="TreeGrafter"/>
</dbReference>
<keyword evidence="3" id="KW-0735">Signal-anchor</keyword>
<gene>
    <name evidence="7" type="ORF">QBZ16_004443</name>
</gene>
<evidence type="ECO:0000256" key="1">
    <source>
        <dbReference type="ARBA" id="ARBA00004606"/>
    </source>
</evidence>
<dbReference type="PANTHER" id="PTHR12270">
    <property type="entry name" value="GLYCOSYLTRANSFERASE-RELATED"/>
    <property type="match status" value="1"/>
</dbReference>
<name>A0AAD9ML64_PROWI</name>
<dbReference type="InterPro" id="IPR051292">
    <property type="entry name" value="Xyl/GlcA_transferase"/>
</dbReference>
<evidence type="ECO:0000256" key="4">
    <source>
        <dbReference type="ARBA" id="ARBA00022989"/>
    </source>
</evidence>
<dbReference type="Proteomes" id="UP001255856">
    <property type="component" value="Unassembled WGS sequence"/>
</dbReference>
<keyword evidence="2" id="KW-0812">Transmembrane</keyword>
<comment type="subcellular location">
    <subcellularLocation>
        <location evidence="1">Membrane</location>
        <topology evidence="1">Single-pass type II membrane protein</topology>
    </subcellularLocation>
</comment>
<evidence type="ECO:0000256" key="6">
    <source>
        <dbReference type="ARBA" id="ARBA00023180"/>
    </source>
</evidence>
<dbReference type="GO" id="GO:0016020">
    <property type="term" value="C:membrane"/>
    <property type="evidence" value="ECO:0007669"/>
    <property type="project" value="UniProtKB-SubCell"/>
</dbReference>
<evidence type="ECO:0000256" key="3">
    <source>
        <dbReference type="ARBA" id="ARBA00022968"/>
    </source>
</evidence>
<dbReference type="Pfam" id="PF13896">
    <property type="entry name" value="Glyco_transf_49"/>
    <property type="match status" value="1"/>
</dbReference>
<evidence type="ECO:0000256" key="5">
    <source>
        <dbReference type="ARBA" id="ARBA00023136"/>
    </source>
</evidence>
<dbReference type="PANTHER" id="PTHR12270:SF52">
    <property type="entry name" value="GLYCOSYLTRANSFERASE-LIKE PROTEIN GNT13-RELATED"/>
    <property type="match status" value="1"/>
</dbReference>
<dbReference type="SUPFAM" id="SSF53448">
    <property type="entry name" value="Nucleotide-diphospho-sugar transferases"/>
    <property type="match status" value="1"/>
</dbReference>
<proteinExistence type="predicted"/>
<keyword evidence="8" id="KW-1185">Reference proteome</keyword>
<evidence type="ECO:0000256" key="2">
    <source>
        <dbReference type="ARBA" id="ARBA00022692"/>
    </source>
</evidence>
<keyword evidence="4" id="KW-1133">Transmembrane helix</keyword>
<dbReference type="EMBL" id="JASFZW010000006">
    <property type="protein sequence ID" value="KAK2077598.1"/>
    <property type="molecule type" value="Genomic_DNA"/>
</dbReference>
<sequence>MGLSSRARRPARTAQARWTVVAVAVLLLTALVWLAQGPHGTFCHPPVAQLATLELQRELLVRSVTDRGQLGSCKPGNETERLPELQSVRVLRSAAARGPRAVTLVTQLSLNRLAMLENQCRAHRGPIAAVVYVAVVQPAGTVLCPEATHLDGRPLQAAVDAVLAFHGRMEAEPGACALDLQLVAESFDQAEVDEVAGLYPFNAVRNRALMLAQTEIIFILDVDFVPSMSFGEELASDPAAYGSLLAQVRQGRLLVVPAFETAETAPGPGREVVMAAVAGGKPWVAEAFQTGVLAGFQVSGFGHGHNSTDYPRWMDPETQEPYRIQYKKGFEPYVVALRQAIPWYDERFRGYGRDKITHLLHISTLPLEFHVHPSAFVIHVPHKKAATYKATKQSTQWNYLYRLFQETQIQILRKEWSPTTAFSEACSLVRRGGDLAAILAPLLQ</sequence>
<comment type="caution">
    <text evidence="7">The sequence shown here is derived from an EMBL/GenBank/DDBJ whole genome shotgun (WGS) entry which is preliminary data.</text>
</comment>
<dbReference type="GO" id="GO:0015020">
    <property type="term" value="F:glucuronosyltransferase activity"/>
    <property type="evidence" value="ECO:0007669"/>
    <property type="project" value="TreeGrafter"/>
</dbReference>
<dbReference type="AlphaFoldDB" id="A0AAD9ML64"/>
<keyword evidence="5" id="KW-0472">Membrane</keyword>
<accession>A0AAD9ML64</accession>
<dbReference type="InterPro" id="IPR029044">
    <property type="entry name" value="Nucleotide-diphossugar_trans"/>
</dbReference>